<dbReference type="Pfam" id="PF06325">
    <property type="entry name" value="PrmA"/>
    <property type="match status" value="1"/>
</dbReference>
<dbReference type="SUPFAM" id="SSF53335">
    <property type="entry name" value="S-adenosyl-L-methionine-dependent methyltransferases"/>
    <property type="match status" value="1"/>
</dbReference>
<gene>
    <name evidence="6" type="primary">PRMT6</name>
    <name evidence="6" type="ORF">LPMP_160040</name>
</gene>
<dbReference type="Gene3D" id="3.40.50.150">
    <property type="entry name" value="Vaccinia Virus protein VP39"/>
    <property type="match status" value="1"/>
</dbReference>
<organism evidence="6 7">
    <name type="scientific">Leishmania panamensis</name>
    <dbReference type="NCBI Taxonomy" id="5679"/>
    <lineage>
        <taxon>Eukaryota</taxon>
        <taxon>Discoba</taxon>
        <taxon>Euglenozoa</taxon>
        <taxon>Kinetoplastea</taxon>
        <taxon>Metakinetoplastina</taxon>
        <taxon>Trypanosomatida</taxon>
        <taxon>Trypanosomatidae</taxon>
        <taxon>Leishmaniinae</taxon>
        <taxon>Leishmania</taxon>
        <taxon>Leishmania guyanensis species complex</taxon>
    </lineage>
</organism>
<dbReference type="RefSeq" id="XP_010697533.1">
    <property type="nucleotide sequence ID" value="XM_010699231.1"/>
</dbReference>
<dbReference type="GO" id="GO:0042054">
    <property type="term" value="F:histone methyltransferase activity"/>
    <property type="evidence" value="ECO:0007669"/>
    <property type="project" value="TreeGrafter"/>
</dbReference>
<name>A0A088RM11_LEIPA</name>
<dbReference type="InterPro" id="IPR029063">
    <property type="entry name" value="SAM-dependent_MTases_sf"/>
</dbReference>
<evidence type="ECO:0000256" key="1">
    <source>
        <dbReference type="ARBA" id="ARBA00022603"/>
    </source>
</evidence>
<keyword evidence="7" id="KW-1185">Reference proteome</keyword>
<evidence type="ECO:0000256" key="3">
    <source>
        <dbReference type="ARBA" id="ARBA00022691"/>
    </source>
</evidence>
<evidence type="ECO:0000256" key="4">
    <source>
        <dbReference type="PROSITE-ProRule" id="PRU01015"/>
    </source>
</evidence>
<dbReference type="VEuPathDB" id="TriTrypDB:LPMP_160040"/>
<reference evidence="6 7" key="1">
    <citation type="journal article" date="2015" name="Sci. Rep.">
        <title>The genome of Leishmania panamensis: insights into genomics of the L. (Viannia) subgenus.</title>
        <authorList>
            <person name="Llanes A."/>
            <person name="Restrepo C.M."/>
            <person name="Vecchio G.D."/>
            <person name="Anguizola F.J."/>
            <person name="Lleonart R."/>
        </authorList>
    </citation>
    <scope>NUCLEOTIDE SEQUENCE [LARGE SCALE GENOMIC DNA]</scope>
    <source>
        <strain evidence="6 7">MHOM/PA/94/PSC-1</strain>
    </source>
</reference>
<accession>A0A088RM11</accession>
<sequence>MQHQEDYASDASKDEQYFESYADLSVHKAMLRDRPRMNFYKTLLTDRSVVEGKVVVDVGSGSGILSCWAAQSGAAHVLSIEASSLAEVQRQIISDNGVAGRVTVIPCTVEEVVAAGVEVFLHTHPCVRLHGGVALVVSEWMGFYLFHECMLPSVIRARNFFREVNAALQSSLPVCMLPSNGRLLAAPITLKPYYAETFAAFWDSVDDVCLHALGKLDFQEHIEATSPLVDVMPPRALLHDGAVFWEGSFDTLSIDDLSSIVAARTFDFSTCITTASAKASLVETGHFTVDGFTLWFQVSYGDAVLDTSPLAPPTHWKQTTVLLPREFRDVQAVSFHDLYEQLELSLRLTAKDLAQRCYRIEFELN</sequence>
<dbReference type="EC" id="2.1.1.-" evidence="6"/>
<dbReference type="Proteomes" id="UP000063063">
    <property type="component" value="Chromosome 16"/>
</dbReference>
<dbReference type="FunFam" id="2.70.160.11:FF:000030">
    <property type="entry name" value="Arginine N-methyltransferase, type I"/>
    <property type="match status" value="1"/>
</dbReference>
<dbReference type="GeneID" id="22573581"/>
<dbReference type="InterPro" id="IPR055135">
    <property type="entry name" value="PRMT_dom"/>
</dbReference>
<dbReference type="AlphaFoldDB" id="A0A088RM11"/>
<feature type="domain" description="Protein arginine N-methyltransferase" evidence="5">
    <location>
        <begin position="182"/>
        <end position="327"/>
    </location>
</feature>
<dbReference type="InterPro" id="IPR025799">
    <property type="entry name" value="Arg_MeTrfase"/>
</dbReference>
<dbReference type="VEuPathDB" id="TriTrypDB:LPAL13_160005300"/>
<evidence type="ECO:0000313" key="6">
    <source>
        <dbReference type="EMBL" id="AIN96880.1"/>
    </source>
</evidence>
<dbReference type="Gene3D" id="2.70.160.11">
    <property type="entry name" value="Hnrnp arginine n-methyltransferase1"/>
    <property type="match status" value="1"/>
</dbReference>
<dbReference type="PANTHER" id="PTHR11006:SF102">
    <property type="entry name" value="PROTEIN ARGININE N-METHYLTRANSFERASE 1"/>
    <property type="match status" value="1"/>
</dbReference>
<dbReference type="Pfam" id="PF22528">
    <property type="entry name" value="PRMT_C"/>
    <property type="match status" value="1"/>
</dbReference>
<keyword evidence="1 4" id="KW-0489">Methyltransferase</keyword>
<dbReference type="EMBL" id="CP009385">
    <property type="protein sequence ID" value="AIN96880.1"/>
    <property type="molecule type" value="Genomic_DNA"/>
</dbReference>
<proteinExistence type="predicted"/>
<dbReference type="OrthoDB" id="7848332at2759"/>
<dbReference type="CDD" id="cd02440">
    <property type="entry name" value="AdoMet_MTases"/>
    <property type="match status" value="1"/>
</dbReference>
<dbReference type="PANTHER" id="PTHR11006">
    <property type="entry name" value="PROTEIN ARGININE N-METHYLTRANSFERASE"/>
    <property type="match status" value="1"/>
</dbReference>
<protein>
    <submittedName>
        <fullName evidence="6">Arginine N-methyltransferase, type I</fullName>
        <ecNumber evidence="6">2.1.1.-</ecNumber>
    </submittedName>
</protein>
<dbReference type="GO" id="GO:0016274">
    <property type="term" value="F:protein-arginine N-methyltransferase activity"/>
    <property type="evidence" value="ECO:0007669"/>
    <property type="project" value="InterPro"/>
</dbReference>
<keyword evidence="2 4" id="KW-0808">Transferase</keyword>
<dbReference type="KEGG" id="lpan:LPMP_160040"/>
<dbReference type="eggNOG" id="KOG1499">
    <property type="taxonomic scope" value="Eukaryota"/>
</dbReference>
<keyword evidence="3 4" id="KW-0949">S-adenosyl-L-methionine</keyword>
<dbReference type="FunFam" id="3.40.50.150:FF:000607">
    <property type="entry name" value="Arginine N-methyltransferase, type I"/>
    <property type="match status" value="1"/>
</dbReference>
<evidence type="ECO:0000313" key="7">
    <source>
        <dbReference type="Proteomes" id="UP000063063"/>
    </source>
</evidence>
<evidence type="ECO:0000256" key="2">
    <source>
        <dbReference type="ARBA" id="ARBA00022679"/>
    </source>
</evidence>
<dbReference type="PROSITE" id="PS51678">
    <property type="entry name" value="SAM_MT_PRMT"/>
    <property type="match status" value="1"/>
</dbReference>
<evidence type="ECO:0000259" key="5">
    <source>
        <dbReference type="Pfam" id="PF22528"/>
    </source>
</evidence>
<dbReference type="GO" id="GO:0032259">
    <property type="term" value="P:methylation"/>
    <property type="evidence" value="ECO:0007669"/>
    <property type="project" value="UniProtKB-KW"/>
</dbReference>